<keyword evidence="3" id="KW-0677">Repeat</keyword>
<dbReference type="InterPro" id="IPR013087">
    <property type="entry name" value="Znf_C2H2_type"/>
</dbReference>
<feature type="domain" description="C2H2-type" evidence="8">
    <location>
        <begin position="32"/>
        <end position="59"/>
    </location>
</feature>
<dbReference type="GO" id="GO:0045893">
    <property type="term" value="P:positive regulation of DNA-templated transcription"/>
    <property type="evidence" value="ECO:0007669"/>
    <property type="project" value="UniProtKB-ARBA"/>
</dbReference>
<evidence type="ECO:0000256" key="3">
    <source>
        <dbReference type="ARBA" id="ARBA00022737"/>
    </source>
</evidence>
<gene>
    <name evidence="9" type="ORF">BSL78_06301</name>
</gene>
<dbReference type="PROSITE" id="PS50157">
    <property type="entry name" value="ZINC_FINGER_C2H2_2"/>
    <property type="match status" value="3"/>
</dbReference>
<dbReference type="OrthoDB" id="8117402at2759"/>
<evidence type="ECO:0000313" key="9">
    <source>
        <dbReference type="EMBL" id="PIK56770.1"/>
    </source>
</evidence>
<keyword evidence="6" id="KW-0539">Nucleus</keyword>
<evidence type="ECO:0000256" key="7">
    <source>
        <dbReference type="PROSITE-ProRule" id="PRU00042"/>
    </source>
</evidence>
<reference evidence="9 10" key="1">
    <citation type="journal article" date="2017" name="PLoS Biol.">
        <title>The sea cucumber genome provides insights into morphological evolution and visceral regeneration.</title>
        <authorList>
            <person name="Zhang X."/>
            <person name="Sun L."/>
            <person name="Yuan J."/>
            <person name="Sun Y."/>
            <person name="Gao Y."/>
            <person name="Zhang L."/>
            <person name="Li S."/>
            <person name="Dai H."/>
            <person name="Hamel J.F."/>
            <person name="Liu C."/>
            <person name="Yu Y."/>
            <person name="Liu S."/>
            <person name="Lin W."/>
            <person name="Guo K."/>
            <person name="Jin S."/>
            <person name="Xu P."/>
            <person name="Storey K.B."/>
            <person name="Huan P."/>
            <person name="Zhang T."/>
            <person name="Zhou Y."/>
            <person name="Zhang J."/>
            <person name="Lin C."/>
            <person name="Li X."/>
            <person name="Xing L."/>
            <person name="Huo D."/>
            <person name="Sun M."/>
            <person name="Wang L."/>
            <person name="Mercier A."/>
            <person name="Li F."/>
            <person name="Yang H."/>
            <person name="Xiang J."/>
        </authorList>
    </citation>
    <scope>NUCLEOTIDE SEQUENCE [LARGE SCALE GENOMIC DNA]</scope>
    <source>
        <strain evidence="9">Shaxun</strain>
        <tissue evidence="9">Muscle</tissue>
    </source>
</reference>
<dbReference type="STRING" id="307972.A0A2G8L9E9"/>
<dbReference type="SMART" id="SM00355">
    <property type="entry name" value="ZnF_C2H2"/>
    <property type="match status" value="3"/>
</dbReference>
<dbReference type="GO" id="GO:0043565">
    <property type="term" value="F:sequence-specific DNA binding"/>
    <property type="evidence" value="ECO:0007669"/>
    <property type="project" value="UniProtKB-ARBA"/>
</dbReference>
<keyword evidence="4 7" id="KW-0863">Zinc-finger</keyword>
<organism evidence="9 10">
    <name type="scientific">Stichopus japonicus</name>
    <name type="common">Sea cucumber</name>
    <dbReference type="NCBI Taxonomy" id="307972"/>
    <lineage>
        <taxon>Eukaryota</taxon>
        <taxon>Metazoa</taxon>
        <taxon>Echinodermata</taxon>
        <taxon>Eleutherozoa</taxon>
        <taxon>Echinozoa</taxon>
        <taxon>Holothuroidea</taxon>
        <taxon>Aspidochirotacea</taxon>
        <taxon>Aspidochirotida</taxon>
        <taxon>Stichopodidae</taxon>
        <taxon>Apostichopus</taxon>
    </lineage>
</organism>
<dbReference type="GO" id="GO:0005634">
    <property type="term" value="C:nucleus"/>
    <property type="evidence" value="ECO:0007669"/>
    <property type="project" value="UniProtKB-SubCell"/>
</dbReference>
<evidence type="ECO:0000256" key="4">
    <source>
        <dbReference type="ARBA" id="ARBA00022771"/>
    </source>
</evidence>
<evidence type="ECO:0000259" key="8">
    <source>
        <dbReference type="PROSITE" id="PS50157"/>
    </source>
</evidence>
<dbReference type="PANTHER" id="PTHR24379:SF121">
    <property type="entry name" value="C2H2-TYPE DOMAIN-CONTAINING PROTEIN"/>
    <property type="match status" value="1"/>
</dbReference>
<dbReference type="EMBL" id="MRZV01000164">
    <property type="protein sequence ID" value="PIK56770.1"/>
    <property type="molecule type" value="Genomic_DNA"/>
</dbReference>
<keyword evidence="2" id="KW-0479">Metal-binding</keyword>
<comment type="caution">
    <text evidence="9">The sequence shown here is derived from an EMBL/GenBank/DDBJ whole genome shotgun (WGS) entry which is preliminary data.</text>
</comment>
<evidence type="ECO:0000256" key="2">
    <source>
        <dbReference type="ARBA" id="ARBA00022723"/>
    </source>
</evidence>
<dbReference type="AlphaFoldDB" id="A0A2G8L9E9"/>
<evidence type="ECO:0000256" key="5">
    <source>
        <dbReference type="ARBA" id="ARBA00022833"/>
    </source>
</evidence>
<dbReference type="PANTHER" id="PTHR24379">
    <property type="entry name" value="KRAB AND ZINC FINGER DOMAIN-CONTAINING"/>
    <property type="match status" value="1"/>
</dbReference>
<dbReference type="SUPFAM" id="SSF57667">
    <property type="entry name" value="beta-beta-alpha zinc fingers"/>
    <property type="match status" value="1"/>
</dbReference>
<dbReference type="FunFam" id="3.30.160.60:FF:000145">
    <property type="entry name" value="Zinc finger protein 574"/>
    <property type="match status" value="1"/>
</dbReference>
<proteinExistence type="predicted"/>
<evidence type="ECO:0000256" key="1">
    <source>
        <dbReference type="ARBA" id="ARBA00004123"/>
    </source>
</evidence>
<feature type="domain" description="C2H2-type" evidence="8">
    <location>
        <begin position="60"/>
        <end position="87"/>
    </location>
</feature>
<dbReference type="PROSITE" id="PS00028">
    <property type="entry name" value="ZINC_FINGER_C2H2_1"/>
    <property type="match status" value="2"/>
</dbReference>
<dbReference type="InterPro" id="IPR036236">
    <property type="entry name" value="Znf_C2H2_sf"/>
</dbReference>
<accession>A0A2G8L9E9</accession>
<keyword evidence="10" id="KW-1185">Reference proteome</keyword>
<evidence type="ECO:0000313" key="10">
    <source>
        <dbReference type="Proteomes" id="UP000230750"/>
    </source>
</evidence>
<feature type="domain" description="C2H2-type" evidence="8">
    <location>
        <begin position="88"/>
        <end position="107"/>
    </location>
</feature>
<protein>
    <recommendedName>
        <fullName evidence="8">C2H2-type domain-containing protein</fullName>
    </recommendedName>
</protein>
<dbReference type="FunFam" id="3.30.160.60:FF:001732">
    <property type="entry name" value="Zgc:162936"/>
    <property type="match status" value="1"/>
</dbReference>
<sequence length="116" mass="13595">MVPFLCFIESLTEALDANPVVPGRKIASRQLFHCRICFKTLSTARQAMHHELVHSGIRPFKCSFCEKVYAREDGRVRHERTHTGVKLYKCERCGESFTWYNTLRRHRDKCKVKVVP</sequence>
<keyword evidence="5" id="KW-0862">Zinc</keyword>
<name>A0A2G8L9E9_STIJA</name>
<evidence type="ECO:0000256" key="6">
    <source>
        <dbReference type="ARBA" id="ARBA00023242"/>
    </source>
</evidence>
<dbReference type="Gene3D" id="3.30.160.60">
    <property type="entry name" value="Classic Zinc Finger"/>
    <property type="match status" value="2"/>
</dbReference>
<dbReference type="GO" id="GO:0008270">
    <property type="term" value="F:zinc ion binding"/>
    <property type="evidence" value="ECO:0007669"/>
    <property type="project" value="UniProtKB-KW"/>
</dbReference>
<dbReference type="Pfam" id="PF00096">
    <property type="entry name" value="zf-C2H2"/>
    <property type="match status" value="1"/>
</dbReference>
<dbReference type="GO" id="GO:0005694">
    <property type="term" value="C:chromosome"/>
    <property type="evidence" value="ECO:0007669"/>
    <property type="project" value="UniProtKB-ARBA"/>
</dbReference>
<comment type="subcellular location">
    <subcellularLocation>
        <location evidence="1">Nucleus</location>
    </subcellularLocation>
</comment>
<dbReference type="Proteomes" id="UP000230750">
    <property type="component" value="Unassembled WGS sequence"/>
</dbReference>